<dbReference type="AlphaFoldDB" id="A0A497U398"/>
<accession>A0A497U398</accession>
<evidence type="ECO:0000313" key="4">
    <source>
        <dbReference type="Proteomes" id="UP000275027"/>
    </source>
</evidence>
<reference evidence="1 3" key="1">
    <citation type="submission" date="2017-12" db="EMBL/GenBank/DDBJ databases">
        <title>Genomic Encyclopedia of Type Strains, Phase III (KMG-III): the genomes of soil and plant-associated and newly described type strains.</title>
        <authorList>
            <person name="Whitman W."/>
        </authorList>
    </citation>
    <scope>NUCLEOTIDE SEQUENCE [LARGE SCALE GENOMIC DNA]</scope>
    <source>
        <strain evidence="1 3">IP-10</strain>
    </source>
</reference>
<keyword evidence="3" id="KW-1185">Reference proteome</keyword>
<dbReference type="EMBL" id="RCCB01000012">
    <property type="protein sequence ID" value="RLJ24682.1"/>
    <property type="molecule type" value="Genomic_DNA"/>
</dbReference>
<proteinExistence type="predicted"/>
<evidence type="ECO:0000313" key="3">
    <source>
        <dbReference type="Proteomes" id="UP000233767"/>
    </source>
</evidence>
<gene>
    <name evidence="1" type="ORF">B0G92_2002</name>
    <name evidence="2" type="ORF">CLV50_2573</name>
</gene>
<dbReference type="Proteomes" id="UP000275027">
    <property type="component" value="Unassembled WGS sequence"/>
</dbReference>
<sequence>RSGCKGNTLFESRKPFRKKNFIFFAGGLTVFTDGKDMDLFRFTQAFRENFFPESRYRIFPMNVALIAGAKVKTFFETRKFIFGKIYPFFKPASCQYLPMNFAFIAGAKVAPFSASASFIVTFFQTFLQGTGKQKPIA</sequence>
<reference evidence="2 4" key="2">
    <citation type="submission" date="2018-10" db="EMBL/GenBank/DDBJ databases">
        <title>Genomic Encyclopedia of Archaeal and Bacterial Type Strains, Phase II (KMG-II): from individual species to whole genera.</title>
        <authorList>
            <person name="Goeker M."/>
        </authorList>
    </citation>
    <scope>NUCLEOTIDE SEQUENCE [LARGE SCALE GENOMIC DNA]</scope>
    <source>
        <strain evidence="2 4">DSM 21886</strain>
    </source>
</reference>
<organism evidence="2 4">
    <name type="scientific">Flavobacterium lindanitolerans</name>
    <dbReference type="NCBI Taxonomy" id="428988"/>
    <lineage>
        <taxon>Bacteria</taxon>
        <taxon>Pseudomonadati</taxon>
        <taxon>Bacteroidota</taxon>
        <taxon>Flavobacteriia</taxon>
        <taxon>Flavobacteriales</taxon>
        <taxon>Flavobacteriaceae</taxon>
        <taxon>Flavobacterium</taxon>
    </lineage>
</organism>
<dbReference type="EMBL" id="PJND01000007">
    <property type="protein sequence ID" value="PKW30344.1"/>
    <property type="molecule type" value="Genomic_DNA"/>
</dbReference>
<evidence type="ECO:0000313" key="1">
    <source>
        <dbReference type="EMBL" id="PKW30344.1"/>
    </source>
</evidence>
<protein>
    <submittedName>
        <fullName evidence="2">Uncharacterized protein</fullName>
    </submittedName>
</protein>
<feature type="non-terminal residue" evidence="2">
    <location>
        <position position="1"/>
    </location>
</feature>
<dbReference type="Proteomes" id="UP000233767">
    <property type="component" value="Unassembled WGS sequence"/>
</dbReference>
<comment type="caution">
    <text evidence="2">The sequence shown here is derived from an EMBL/GenBank/DDBJ whole genome shotgun (WGS) entry which is preliminary data.</text>
</comment>
<name>A0A497U398_9FLAO</name>
<evidence type="ECO:0000313" key="2">
    <source>
        <dbReference type="EMBL" id="RLJ24682.1"/>
    </source>
</evidence>